<evidence type="ECO:0000259" key="13">
    <source>
        <dbReference type="Pfam" id="PF21467"/>
    </source>
</evidence>
<accession>A0AAP0LEE2</accession>
<evidence type="ECO:0000259" key="11">
    <source>
        <dbReference type="Pfam" id="PF01301"/>
    </source>
</evidence>
<dbReference type="PANTHER" id="PTHR23421">
    <property type="entry name" value="BETA-GALACTOSIDASE RELATED"/>
    <property type="match status" value="1"/>
</dbReference>
<keyword evidence="9" id="KW-0325">Glycoprotein</keyword>
<dbReference type="EMBL" id="JBBNAG010000001">
    <property type="protein sequence ID" value="KAK9167474.1"/>
    <property type="molecule type" value="Genomic_DNA"/>
</dbReference>
<gene>
    <name evidence="14" type="ORF">Scep_002665</name>
</gene>
<evidence type="ECO:0000256" key="2">
    <source>
        <dbReference type="ARBA" id="ARBA00004271"/>
    </source>
</evidence>
<protein>
    <recommendedName>
        <fullName evidence="4">beta-galactosidase</fullName>
        <ecNumber evidence="4">3.2.1.23</ecNumber>
    </recommendedName>
</protein>
<evidence type="ECO:0000256" key="7">
    <source>
        <dbReference type="ARBA" id="ARBA00022729"/>
    </source>
</evidence>
<evidence type="ECO:0000256" key="3">
    <source>
        <dbReference type="ARBA" id="ARBA00009809"/>
    </source>
</evidence>
<keyword evidence="10" id="KW-0326">Glycosidase</keyword>
<keyword evidence="7" id="KW-0732">Signal</keyword>
<dbReference type="InterPro" id="IPR017853">
    <property type="entry name" value="GH"/>
</dbReference>
<evidence type="ECO:0000256" key="6">
    <source>
        <dbReference type="ARBA" id="ARBA00022525"/>
    </source>
</evidence>
<dbReference type="Gene3D" id="3.20.20.80">
    <property type="entry name" value="Glycosidases"/>
    <property type="match status" value="1"/>
</dbReference>
<evidence type="ECO:0000256" key="5">
    <source>
        <dbReference type="ARBA" id="ARBA00022523"/>
    </source>
</evidence>
<dbReference type="Pfam" id="PF01301">
    <property type="entry name" value="Glyco_hydro_35"/>
    <property type="match status" value="1"/>
</dbReference>
<reference evidence="14 15" key="1">
    <citation type="submission" date="2024-01" db="EMBL/GenBank/DDBJ databases">
        <title>Genome assemblies of Stephania.</title>
        <authorList>
            <person name="Yang L."/>
        </authorList>
    </citation>
    <scope>NUCLEOTIDE SEQUENCE [LARGE SCALE GENOMIC DNA]</scope>
    <source>
        <strain evidence="14">JXDWG</strain>
        <tissue evidence="14">Leaf</tissue>
    </source>
</reference>
<dbReference type="GO" id="GO:0048046">
    <property type="term" value="C:apoplast"/>
    <property type="evidence" value="ECO:0007669"/>
    <property type="project" value="UniProtKB-SubCell"/>
</dbReference>
<evidence type="ECO:0000313" key="14">
    <source>
        <dbReference type="EMBL" id="KAK9167474.1"/>
    </source>
</evidence>
<feature type="domain" description="Glycoside hydrolase 35 catalytic" evidence="11">
    <location>
        <begin position="57"/>
        <end position="86"/>
    </location>
</feature>
<dbReference type="AlphaFoldDB" id="A0AAP0LEE2"/>
<evidence type="ECO:0000313" key="15">
    <source>
        <dbReference type="Proteomes" id="UP001419268"/>
    </source>
</evidence>
<dbReference type="GO" id="GO:0004565">
    <property type="term" value="F:beta-galactosidase activity"/>
    <property type="evidence" value="ECO:0007669"/>
    <property type="project" value="UniProtKB-EC"/>
</dbReference>
<dbReference type="Pfam" id="PF21467">
    <property type="entry name" value="BetaGal_gal-bd"/>
    <property type="match status" value="1"/>
</dbReference>
<keyword evidence="5" id="KW-0052">Apoplast</keyword>
<dbReference type="FunFam" id="2.60.120.260:FF:000097">
    <property type="entry name" value="Beta-galactosidase"/>
    <property type="match status" value="1"/>
</dbReference>
<comment type="subcellular location">
    <subcellularLocation>
        <location evidence="2">Secreted</location>
        <location evidence="2">Extracellular space</location>
        <location evidence="2">Apoplast</location>
    </subcellularLocation>
</comment>
<dbReference type="InterPro" id="IPR008979">
    <property type="entry name" value="Galactose-bd-like_sf"/>
</dbReference>
<evidence type="ECO:0000259" key="12">
    <source>
        <dbReference type="Pfam" id="PF17834"/>
    </source>
</evidence>
<comment type="similarity">
    <text evidence="3">Belongs to the glycosyl hydrolase 35 family.</text>
</comment>
<dbReference type="InterPro" id="IPR031330">
    <property type="entry name" value="Gly_Hdrlase_35_cat"/>
</dbReference>
<evidence type="ECO:0000256" key="1">
    <source>
        <dbReference type="ARBA" id="ARBA00001412"/>
    </source>
</evidence>
<organism evidence="14 15">
    <name type="scientific">Stephania cephalantha</name>
    <dbReference type="NCBI Taxonomy" id="152367"/>
    <lineage>
        <taxon>Eukaryota</taxon>
        <taxon>Viridiplantae</taxon>
        <taxon>Streptophyta</taxon>
        <taxon>Embryophyta</taxon>
        <taxon>Tracheophyta</taxon>
        <taxon>Spermatophyta</taxon>
        <taxon>Magnoliopsida</taxon>
        <taxon>Ranunculales</taxon>
        <taxon>Menispermaceae</taxon>
        <taxon>Menispermoideae</taxon>
        <taxon>Cissampelideae</taxon>
        <taxon>Stephania</taxon>
    </lineage>
</organism>
<evidence type="ECO:0000256" key="8">
    <source>
        <dbReference type="ARBA" id="ARBA00022801"/>
    </source>
</evidence>
<sequence>MGGRLGSTSKFYNYQNNSFKRKAICNVGSKYGYLSQISGVCSLDNVLQQYDAPDPVYHGGTNFGTSGGPFITTSYDYDAPIDEYGMHLIIRCPAWSVSILPDCNNVAFNTAKVGFQTSVVEMVPEDLRSSSHIGLKGLQWDMFVEKAGIWGTADFSANGLVDHINSTRDTTDYLWYTTRLVSLHISSSGSGNSSKPTFDFKCPIALKAGRNEISLLSMTVGLQIGLEGEHLKIYQANGLNNVKWQSTADPPKNQPLTWYKAIVDPPTGDEPVGLDMADMGKGLAWLNGEAIGRYWPRKSSTDDECAQPCNYRGKLSISFINFMPNKCMTGCGEPTQRWYG</sequence>
<keyword evidence="6" id="KW-0964">Secreted</keyword>
<feature type="domain" description="Beta-galactosidase beta-sandwich" evidence="12">
    <location>
        <begin position="93"/>
        <end position="113"/>
    </location>
</feature>
<dbReference type="Gene3D" id="2.60.120.260">
    <property type="entry name" value="Galactose-binding domain-like"/>
    <property type="match status" value="1"/>
</dbReference>
<dbReference type="EC" id="3.2.1.23" evidence="4"/>
<comment type="catalytic activity">
    <reaction evidence="1">
        <text>Hydrolysis of terminal non-reducing beta-D-galactose residues in beta-D-galactosides.</text>
        <dbReference type="EC" id="3.2.1.23"/>
    </reaction>
</comment>
<dbReference type="InterPro" id="IPR041392">
    <property type="entry name" value="GHD"/>
</dbReference>
<dbReference type="InterPro" id="IPR001944">
    <property type="entry name" value="Glycoside_Hdrlase_35"/>
</dbReference>
<dbReference type="PRINTS" id="PR00742">
    <property type="entry name" value="GLHYDRLASE35"/>
</dbReference>
<keyword evidence="15" id="KW-1185">Reference proteome</keyword>
<name>A0AAP0LEE2_9MAGN</name>
<proteinExistence type="inferred from homology"/>
<dbReference type="Proteomes" id="UP001419268">
    <property type="component" value="Unassembled WGS sequence"/>
</dbReference>
<dbReference type="Pfam" id="PF17834">
    <property type="entry name" value="GHD"/>
    <property type="match status" value="1"/>
</dbReference>
<evidence type="ECO:0000256" key="10">
    <source>
        <dbReference type="ARBA" id="ARBA00023295"/>
    </source>
</evidence>
<evidence type="ECO:0000256" key="9">
    <source>
        <dbReference type="ARBA" id="ARBA00023180"/>
    </source>
</evidence>
<keyword evidence="8" id="KW-0378">Hydrolase</keyword>
<evidence type="ECO:0000256" key="4">
    <source>
        <dbReference type="ARBA" id="ARBA00012756"/>
    </source>
</evidence>
<dbReference type="SUPFAM" id="SSF51445">
    <property type="entry name" value="(Trans)glycosidases"/>
    <property type="match status" value="1"/>
</dbReference>
<dbReference type="GO" id="GO:0005975">
    <property type="term" value="P:carbohydrate metabolic process"/>
    <property type="evidence" value="ECO:0007669"/>
    <property type="project" value="InterPro"/>
</dbReference>
<dbReference type="SUPFAM" id="SSF49785">
    <property type="entry name" value="Galactose-binding domain-like"/>
    <property type="match status" value="2"/>
</dbReference>
<dbReference type="InterPro" id="IPR048913">
    <property type="entry name" value="BetaGal_gal-bd"/>
</dbReference>
<comment type="caution">
    <text evidence="14">The sequence shown here is derived from an EMBL/GenBank/DDBJ whole genome shotgun (WGS) entry which is preliminary data.</text>
</comment>
<feature type="domain" description="Beta-galactosidase galactose-binding" evidence="13">
    <location>
        <begin position="256"/>
        <end position="339"/>
    </location>
</feature>